<evidence type="ECO:0000313" key="4">
    <source>
        <dbReference type="Proteomes" id="UP000612055"/>
    </source>
</evidence>
<dbReference type="Proteomes" id="UP000612055">
    <property type="component" value="Unassembled WGS sequence"/>
</dbReference>
<sequence>MALLLCASSASAGSAYGRRFKSRFGFAPPPTKRPPPRRVSPEYPEIPRLPQLPPPPPPRPPKRPATPSRPPARPPIAPAAPGRALETCETCFILDITGPDNTSSSATWNWLSYKSCAYEGWSANTADNMYATCCALAQDSLAASLTMPFDYDSPDRLFTANITLAGFDTVRCSRTTLRVCGNVTSDLLGADLWAAAQKSNRWLMDQVLTFHGLFGNTDDSCPMGMWNSTARLTTAMPNSDKPDTTCMPIDATLPLYCGLDKDWNLGNDIPDFPNSDCVEEMGATPFAVDPYMEVVKDVDLADGTKVSLDCIHINVTAPKDESSSCAAVSTLDKVSFWMWDDDANKMMFDRGVWLRIKNAAGEYELKPLTVTWGPTGDNAMFASGLGLSLDDVDTRAPMVCFARDPDAWGVWETQPVDGTGFIWTALYDASEKCCPTYYANRF</sequence>
<evidence type="ECO:0000313" key="3">
    <source>
        <dbReference type="EMBL" id="KAG2486691.1"/>
    </source>
</evidence>
<dbReference type="AlphaFoldDB" id="A0A835XMP0"/>
<evidence type="ECO:0000259" key="2">
    <source>
        <dbReference type="Pfam" id="PF12499"/>
    </source>
</evidence>
<feature type="compositionally biased region" description="Pro residues" evidence="1">
    <location>
        <begin position="50"/>
        <end position="78"/>
    </location>
</feature>
<dbReference type="EMBL" id="JAEHOE010000108">
    <property type="protein sequence ID" value="KAG2486691.1"/>
    <property type="molecule type" value="Genomic_DNA"/>
</dbReference>
<dbReference type="OrthoDB" id="546825at2759"/>
<feature type="region of interest" description="Disordered" evidence="1">
    <location>
        <begin position="20"/>
        <end position="80"/>
    </location>
</feature>
<name>A0A835XMP0_9CHLO</name>
<keyword evidence="4" id="KW-1185">Reference proteome</keyword>
<protein>
    <recommendedName>
        <fullName evidence="2">Pherophorin domain-containing protein</fullName>
    </recommendedName>
</protein>
<comment type="caution">
    <text evidence="3">The sequence shown here is derived from an EMBL/GenBank/DDBJ whole genome shotgun (WGS) entry which is preliminary data.</text>
</comment>
<organism evidence="3 4">
    <name type="scientific">Edaphochlamys debaryana</name>
    <dbReference type="NCBI Taxonomy" id="47281"/>
    <lineage>
        <taxon>Eukaryota</taxon>
        <taxon>Viridiplantae</taxon>
        <taxon>Chlorophyta</taxon>
        <taxon>core chlorophytes</taxon>
        <taxon>Chlorophyceae</taxon>
        <taxon>CS clade</taxon>
        <taxon>Chlamydomonadales</taxon>
        <taxon>Chlamydomonadales incertae sedis</taxon>
        <taxon>Edaphochlamys</taxon>
    </lineage>
</organism>
<dbReference type="InterPro" id="IPR024616">
    <property type="entry name" value="Pherophorin"/>
</dbReference>
<proteinExistence type="predicted"/>
<gene>
    <name evidence="3" type="ORF">HYH03_014620</name>
</gene>
<feature type="domain" description="Pherophorin" evidence="2">
    <location>
        <begin position="272"/>
        <end position="435"/>
    </location>
</feature>
<accession>A0A835XMP0</accession>
<dbReference type="Pfam" id="PF12499">
    <property type="entry name" value="DUF3707"/>
    <property type="match status" value="1"/>
</dbReference>
<reference evidence="3" key="1">
    <citation type="journal article" date="2020" name="bioRxiv">
        <title>Comparative genomics of Chlamydomonas.</title>
        <authorList>
            <person name="Craig R.J."/>
            <person name="Hasan A.R."/>
            <person name="Ness R.W."/>
            <person name="Keightley P.D."/>
        </authorList>
    </citation>
    <scope>NUCLEOTIDE SEQUENCE</scope>
    <source>
        <strain evidence="3">CCAP 11/70</strain>
    </source>
</reference>
<evidence type="ECO:0000256" key="1">
    <source>
        <dbReference type="SAM" id="MobiDB-lite"/>
    </source>
</evidence>